<dbReference type="GO" id="GO:0016787">
    <property type="term" value="F:hydrolase activity"/>
    <property type="evidence" value="ECO:0007669"/>
    <property type="project" value="UniProtKB-KW"/>
</dbReference>
<proteinExistence type="predicted"/>
<dbReference type="AlphaFoldDB" id="A0A7C4LJ95"/>
<evidence type="ECO:0000256" key="3">
    <source>
        <dbReference type="ARBA" id="ARBA00022692"/>
    </source>
</evidence>
<accession>A0A7C4LJ95</accession>
<name>A0A7C4LJ95_9PLAN</name>
<evidence type="ECO:0000256" key="5">
    <source>
        <dbReference type="ARBA" id="ARBA00022989"/>
    </source>
</evidence>
<feature type="domain" description="Phosphatidic acid phosphatase type 2/haloperoxidase" evidence="8">
    <location>
        <begin position="95"/>
        <end position="215"/>
    </location>
</feature>
<comment type="subcellular location">
    <subcellularLocation>
        <location evidence="1">Cell membrane</location>
        <topology evidence="1">Multi-pass membrane protein</topology>
    </subcellularLocation>
</comment>
<reference evidence="9" key="1">
    <citation type="journal article" date="2020" name="mSystems">
        <title>Genome- and Community-Level Interaction Insights into Carbon Utilization and Element Cycling Functions of Hydrothermarchaeota in Hydrothermal Sediment.</title>
        <authorList>
            <person name="Zhou Z."/>
            <person name="Liu Y."/>
            <person name="Xu W."/>
            <person name="Pan J."/>
            <person name="Luo Z.H."/>
            <person name="Li M."/>
        </authorList>
    </citation>
    <scope>NUCLEOTIDE SEQUENCE [LARGE SCALE GENOMIC DNA]</scope>
    <source>
        <strain evidence="9">SpSt-508</strain>
    </source>
</reference>
<comment type="caution">
    <text evidence="9">The sequence shown here is derived from an EMBL/GenBank/DDBJ whole genome shotgun (WGS) entry which is preliminary data.</text>
</comment>
<keyword evidence="3" id="KW-0812">Transmembrane</keyword>
<dbReference type="InterPro" id="IPR036938">
    <property type="entry name" value="PAP2/HPO_sf"/>
</dbReference>
<dbReference type="Gene3D" id="1.20.144.10">
    <property type="entry name" value="Phosphatidic acid phosphatase type 2/haloperoxidase"/>
    <property type="match status" value="1"/>
</dbReference>
<keyword evidence="5" id="KW-1133">Transmembrane helix</keyword>
<dbReference type="InterPro" id="IPR000326">
    <property type="entry name" value="PAP2/HPO"/>
</dbReference>
<keyword evidence="2" id="KW-1003">Cell membrane</keyword>
<feature type="region of interest" description="Disordered" evidence="7">
    <location>
        <begin position="1"/>
        <end position="22"/>
    </location>
</feature>
<evidence type="ECO:0000313" key="9">
    <source>
        <dbReference type="EMBL" id="HGT38016.1"/>
    </source>
</evidence>
<evidence type="ECO:0000256" key="2">
    <source>
        <dbReference type="ARBA" id="ARBA00022475"/>
    </source>
</evidence>
<dbReference type="GO" id="GO:0005886">
    <property type="term" value="C:plasma membrane"/>
    <property type="evidence" value="ECO:0007669"/>
    <property type="project" value="UniProtKB-SubCell"/>
</dbReference>
<evidence type="ECO:0000256" key="7">
    <source>
        <dbReference type="SAM" id="MobiDB-lite"/>
    </source>
</evidence>
<sequence>MLEVVEEQPPVDSTPSCAPQSSGFSRLRVWWPAVLVLGTFLSFPVDLPVARFCRHGGYPKVIGDILNNAEPFGHAAGVAFIVITVWVLDERGRQWGPLLALTATAGGMTANVAKLLVSRTRPRNFSVLPDSVSETFQGWLPLFSQGSAGQSFPSAHTATAVSLAIMLSAAYPRGRWWFAALAVLVGLHRVQSGAHYLSDVFAGAFVGWMVGRLCLAASARWAQTAASSPSRRESEAPSRAA</sequence>
<evidence type="ECO:0000259" key="8">
    <source>
        <dbReference type="SMART" id="SM00014"/>
    </source>
</evidence>
<protein>
    <submittedName>
        <fullName evidence="9">Phosphatase PAP2 family protein</fullName>
    </submittedName>
</protein>
<evidence type="ECO:0000256" key="6">
    <source>
        <dbReference type="ARBA" id="ARBA00023136"/>
    </source>
</evidence>
<dbReference type="PANTHER" id="PTHR14969:SF62">
    <property type="entry name" value="DECAPRENYLPHOSPHORYL-5-PHOSPHORIBOSE PHOSPHATASE RV3807C-RELATED"/>
    <property type="match status" value="1"/>
</dbReference>
<dbReference type="PANTHER" id="PTHR14969">
    <property type="entry name" value="SPHINGOSINE-1-PHOSPHATE PHOSPHOHYDROLASE"/>
    <property type="match status" value="1"/>
</dbReference>
<feature type="compositionally biased region" description="Polar residues" evidence="7">
    <location>
        <begin position="11"/>
        <end position="22"/>
    </location>
</feature>
<dbReference type="EMBL" id="DSVQ01000005">
    <property type="protein sequence ID" value="HGT38016.1"/>
    <property type="molecule type" value="Genomic_DNA"/>
</dbReference>
<keyword evidence="6" id="KW-0472">Membrane</keyword>
<dbReference type="SMART" id="SM00014">
    <property type="entry name" value="acidPPc"/>
    <property type="match status" value="1"/>
</dbReference>
<dbReference type="Pfam" id="PF01569">
    <property type="entry name" value="PAP2"/>
    <property type="match status" value="1"/>
</dbReference>
<evidence type="ECO:0000256" key="1">
    <source>
        <dbReference type="ARBA" id="ARBA00004651"/>
    </source>
</evidence>
<organism evidence="9">
    <name type="scientific">Schlesneria paludicola</name>
    <dbReference type="NCBI Taxonomy" id="360056"/>
    <lineage>
        <taxon>Bacteria</taxon>
        <taxon>Pseudomonadati</taxon>
        <taxon>Planctomycetota</taxon>
        <taxon>Planctomycetia</taxon>
        <taxon>Planctomycetales</taxon>
        <taxon>Planctomycetaceae</taxon>
        <taxon>Schlesneria</taxon>
    </lineage>
</organism>
<evidence type="ECO:0000256" key="4">
    <source>
        <dbReference type="ARBA" id="ARBA00022801"/>
    </source>
</evidence>
<keyword evidence="4" id="KW-0378">Hydrolase</keyword>
<dbReference type="SUPFAM" id="SSF48317">
    <property type="entry name" value="Acid phosphatase/Vanadium-dependent haloperoxidase"/>
    <property type="match status" value="1"/>
</dbReference>
<gene>
    <name evidence="9" type="ORF">ENS64_01920</name>
</gene>